<evidence type="ECO:0000313" key="2">
    <source>
        <dbReference type="EMBL" id="MDZ5761790.1"/>
    </source>
</evidence>
<evidence type="ECO:0000313" key="3">
    <source>
        <dbReference type="Proteomes" id="UP001293791"/>
    </source>
</evidence>
<reference evidence="2 3" key="1">
    <citation type="submission" date="2023-02" db="EMBL/GenBank/DDBJ databases">
        <title>Host association and intracellularity evolved multiple times independently in the Rickettsiales.</title>
        <authorList>
            <person name="Castelli M."/>
            <person name="Nardi T."/>
            <person name="Gammuto L."/>
            <person name="Bellinzona G."/>
            <person name="Sabaneyeva E."/>
            <person name="Potekhin A."/>
            <person name="Serra V."/>
            <person name="Petroni G."/>
            <person name="Sassera D."/>
        </authorList>
    </citation>
    <scope>NUCLEOTIDE SEQUENCE [LARGE SCALE GENOMIC DNA]</scope>
    <source>
        <strain evidence="2 3">BOD18</strain>
    </source>
</reference>
<comment type="caution">
    <text evidence="2">The sequence shown here is derived from an EMBL/GenBank/DDBJ whole genome shotgun (WGS) entry which is preliminary data.</text>
</comment>
<dbReference type="EMBL" id="JARGYT010000004">
    <property type="protein sequence ID" value="MDZ5761790.1"/>
    <property type="molecule type" value="Genomic_DNA"/>
</dbReference>
<organism evidence="2 3">
    <name type="scientific">Candidatus Cyrtobacter comes</name>
    <dbReference type="NCBI Taxonomy" id="675776"/>
    <lineage>
        <taxon>Bacteria</taxon>
        <taxon>Pseudomonadati</taxon>
        <taxon>Pseudomonadota</taxon>
        <taxon>Alphaproteobacteria</taxon>
        <taxon>Rickettsiales</taxon>
        <taxon>Candidatus Midichloriaceae</taxon>
        <taxon>Candidatus Cyrtobacter</taxon>
    </lineage>
</organism>
<dbReference type="SUPFAM" id="SSF55136">
    <property type="entry name" value="Probable bacterial effector-binding domain"/>
    <property type="match status" value="1"/>
</dbReference>
<feature type="domain" description="GyrI-like small molecule binding" evidence="1">
    <location>
        <begin position="9"/>
        <end position="97"/>
    </location>
</feature>
<proteinExistence type="predicted"/>
<protein>
    <submittedName>
        <fullName evidence="2">AraC family transcriptional regulator C-terminal domain protein</fullName>
    </submittedName>
</protein>
<evidence type="ECO:0000259" key="1">
    <source>
        <dbReference type="Pfam" id="PF06445"/>
    </source>
</evidence>
<dbReference type="Pfam" id="PF06445">
    <property type="entry name" value="GyrI-like"/>
    <property type="match status" value="1"/>
</dbReference>
<dbReference type="InterPro" id="IPR011256">
    <property type="entry name" value="Reg_factor_effector_dom_sf"/>
</dbReference>
<dbReference type="Proteomes" id="UP001293791">
    <property type="component" value="Unassembled WGS sequence"/>
</dbReference>
<gene>
    <name evidence="2" type="ORF">Cyrtocomes_00148</name>
</gene>
<keyword evidence="3" id="KW-1185">Reference proteome</keyword>
<dbReference type="Gene3D" id="3.20.80.10">
    <property type="entry name" value="Regulatory factor, effector binding domain"/>
    <property type="match status" value="1"/>
</dbReference>
<sequence>MLDDDFTGTFIAIGHDNPHDGEIAEDQVCFSAWLTCLNTDLKLEEIIVAGGGYAKFNYTGKLNNMGLAYHYIYGAWLSKSAVKIDDTKPAFIMIDNFPSNFEESLIQKAPRDKFLRAFPY</sequence>
<accession>A0ABU5L6P1</accession>
<dbReference type="InterPro" id="IPR029442">
    <property type="entry name" value="GyrI-like"/>
</dbReference>
<name>A0ABU5L6P1_9RICK</name>